<keyword evidence="9" id="KW-0808">Transferase</keyword>
<dbReference type="GO" id="GO:0052656">
    <property type="term" value="F:L-isoleucine-2-oxoglutarate transaminase activity"/>
    <property type="evidence" value="ECO:0007669"/>
    <property type="project" value="RHEA"/>
</dbReference>
<dbReference type="SUPFAM" id="SSF56752">
    <property type="entry name" value="D-aminoacid aminotransferase-like PLP-dependent enzymes"/>
    <property type="match status" value="1"/>
</dbReference>
<dbReference type="GO" id="GO:0009099">
    <property type="term" value="P:L-valine biosynthetic process"/>
    <property type="evidence" value="ECO:0007669"/>
    <property type="project" value="TreeGrafter"/>
</dbReference>
<dbReference type="InterPro" id="IPR050571">
    <property type="entry name" value="Class-IV_PLP-Dep_Aminotrnsfr"/>
</dbReference>
<sequence>MACCYSAVYLFRAARHYSRRDHQLAKELGIEVREQVLSRESLYLADEVFMSGTAAEITPVRSVDGIQVGEGRCGPVTKRIQQAFFGLFTGETEDKWGWLDPVNS</sequence>
<dbReference type="Proteomes" id="UP000276345">
    <property type="component" value="Chromosome"/>
</dbReference>
<evidence type="ECO:0000256" key="4">
    <source>
        <dbReference type="ARBA" id="ARBA00009320"/>
    </source>
</evidence>
<comment type="pathway">
    <text evidence="1">Amino-acid biosynthesis; L-isoleucine biosynthesis; L-isoleucine from 2-oxobutanoate: step 4/4.</text>
</comment>
<evidence type="ECO:0000256" key="8">
    <source>
        <dbReference type="ARBA" id="ARBA00049229"/>
    </source>
</evidence>
<keyword evidence="9" id="KW-0032">Aminotransferase</keyword>
<comment type="catalytic activity">
    <reaction evidence="7">
        <text>L-isoleucine + 2-oxoglutarate = (S)-3-methyl-2-oxopentanoate + L-glutamate</text>
        <dbReference type="Rhea" id="RHEA:24801"/>
        <dbReference type="ChEBI" id="CHEBI:16810"/>
        <dbReference type="ChEBI" id="CHEBI:29985"/>
        <dbReference type="ChEBI" id="CHEBI:35146"/>
        <dbReference type="ChEBI" id="CHEBI:58045"/>
        <dbReference type="EC" id="2.6.1.42"/>
    </reaction>
</comment>
<dbReference type="EMBL" id="LR134142">
    <property type="protein sequence ID" value="VEA09988.1"/>
    <property type="molecule type" value="Genomic_DNA"/>
</dbReference>
<organism evidence="9 10">
    <name type="scientific">Salmonella enterica subsp. enterica serovar Sanjuan</name>
    <dbReference type="NCBI Taxonomy" id="1160765"/>
    <lineage>
        <taxon>Bacteria</taxon>
        <taxon>Pseudomonadati</taxon>
        <taxon>Pseudomonadota</taxon>
        <taxon>Gammaproteobacteria</taxon>
        <taxon>Enterobacterales</taxon>
        <taxon>Enterobacteriaceae</taxon>
        <taxon>Salmonella</taxon>
    </lineage>
</organism>
<dbReference type="Pfam" id="PF01063">
    <property type="entry name" value="Aminotran_4"/>
    <property type="match status" value="1"/>
</dbReference>
<dbReference type="GO" id="GO:0005829">
    <property type="term" value="C:cytosol"/>
    <property type="evidence" value="ECO:0007669"/>
    <property type="project" value="TreeGrafter"/>
</dbReference>
<comment type="catalytic activity">
    <reaction evidence="8">
        <text>L-leucine + 2-oxoglutarate = 4-methyl-2-oxopentanoate + L-glutamate</text>
        <dbReference type="Rhea" id="RHEA:18321"/>
        <dbReference type="ChEBI" id="CHEBI:16810"/>
        <dbReference type="ChEBI" id="CHEBI:17865"/>
        <dbReference type="ChEBI" id="CHEBI:29985"/>
        <dbReference type="ChEBI" id="CHEBI:57427"/>
        <dbReference type="EC" id="2.6.1.42"/>
    </reaction>
</comment>
<evidence type="ECO:0000256" key="7">
    <source>
        <dbReference type="ARBA" id="ARBA00048798"/>
    </source>
</evidence>
<dbReference type="PANTHER" id="PTHR42743">
    <property type="entry name" value="AMINO-ACID AMINOTRANSFERASE"/>
    <property type="match status" value="1"/>
</dbReference>
<dbReference type="EC" id="2.6.1.42" evidence="5"/>
<dbReference type="GO" id="GO:0052654">
    <property type="term" value="F:L-leucine-2-oxoglutarate transaminase activity"/>
    <property type="evidence" value="ECO:0007669"/>
    <property type="project" value="RHEA"/>
</dbReference>
<dbReference type="PANTHER" id="PTHR42743:SF11">
    <property type="entry name" value="AMINODEOXYCHORISMATE LYASE"/>
    <property type="match status" value="1"/>
</dbReference>
<dbReference type="AlphaFoldDB" id="A0A3S5DC79"/>
<dbReference type="GO" id="GO:0009098">
    <property type="term" value="P:L-leucine biosynthetic process"/>
    <property type="evidence" value="ECO:0007669"/>
    <property type="project" value="TreeGrafter"/>
</dbReference>
<evidence type="ECO:0000256" key="3">
    <source>
        <dbReference type="ARBA" id="ARBA00005072"/>
    </source>
</evidence>
<evidence type="ECO:0000256" key="5">
    <source>
        <dbReference type="ARBA" id="ARBA00013053"/>
    </source>
</evidence>
<protein>
    <recommendedName>
        <fullName evidence="5">branched-chain-amino-acid transaminase</fullName>
        <ecNumber evidence="5">2.6.1.42</ecNumber>
    </recommendedName>
</protein>
<accession>A0A3S5DC79</accession>
<reference evidence="9 10" key="1">
    <citation type="submission" date="2018-12" db="EMBL/GenBank/DDBJ databases">
        <authorList>
            <consortium name="Pathogen Informatics"/>
        </authorList>
    </citation>
    <scope>NUCLEOTIDE SEQUENCE [LARGE SCALE GENOMIC DNA]</scope>
    <source>
        <strain evidence="9 10">NCTC7406</strain>
    </source>
</reference>
<dbReference type="GO" id="GO:0052655">
    <property type="term" value="F:L-valine-2-oxoglutarate transaminase activity"/>
    <property type="evidence" value="ECO:0007669"/>
    <property type="project" value="RHEA"/>
</dbReference>
<proteinExistence type="inferred from homology"/>
<evidence type="ECO:0000313" key="10">
    <source>
        <dbReference type="Proteomes" id="UP000276345"/>
    </source>
</evidence>
<comment type="pathway">
    <text evidence="3">Amino-acid biosynthesis; L-leucine biosynthesis; L-leucine from 3-methyl-2-oxobutanoate: step 4/4.</text>
</comment>
<evidence type="ECO:0000256" key="1">
    <source>
        <dbReference type="ARBA" id="ARBA00004824"/>
    </source>
</evidence>
<dbReference type="InterPro" id="IPR043132">
    <property type="entry name" value="BCAT-like_C"/>
</dbReference>
<dbReference type="InterPro" id="IPR001544">
    <property type="entry name" value="Aminotrans_IV"/>
</dbReference>
<gene>
    <name evidence="9" type="primary">ilvE_1</name>
    <name evidence="9" type="ORF">NCTC7406_05279</name>
</gene>
<comment type="similarity">
    <text evidence="4">Belongs to the class-IV pyridoxal-phosphate-dependent aminotransferase family.</text>
</comment>
<dbReference type="GO" id="GO:0006532">
    <property type="term" value="P:aspartate biosynthetic process"/>
    <property type="evidence" value="ECO:0007669"/>
    <property type="project" value="TreeGrafter"/>
</dbReference>
<comment type="catalytic activity">
    <reaction evidence="6">
        <text>L-valine + 2-oxoglutarate = 3-methyl-2-oxobutanoate + L-glutamate</text>
        <dbReference type="Rhea" id="RHEA:24813"/>
        <dbReference type="ChEBI" id="CHEBI:11851"/>
        <dbReference type="ChEBI" id="CHEBI:16810"/>
        <dbReference type="ChEBI" id="CHEBI:29985"/>
        <dbReference type="ChEBI" id="CHEBI:57762"/>
        <dbReference type="EC" id="2.6.1.42"/>
    </reaction>
</comment>
<dbReference type="Gene3D" id="3.20.10.10">
    <property type="entry name" value="D-amino Acid Aminotransferase, subunit A, domain 2"/>
    <property type="match status" value="1"/>
</dbReference>
<evidence type="ECO:0000256" key="2">
    <source>
        <dbReference type="ARBA" id="ARBA00004931"/>
    </source>
</evidence>
<evidence type="ECO:0000313" key="9">
    <source>
        <dbReference type="EMBL" id="VEA09988.1"/>
    </source>
</evidence>
<comment type="pathway">
    <text evidence="2">Amino-acid biosynthesis; L-valine biosynthesis; L-valine from pyruvate: step 4/4.</text>
</comment>
<name>A0A3S5DC79_SALET</name>
<evidence type="ECO:0000256" key="6">
    <source>
        <dbReference type="ARBA" id="ARBA00048212"/>
    </source>
</evidence>
<dbReference type="InterPro" id="IPR036038">
    <property type="entry name" value="Aminotransferase-like"/>
</dbReference>